<sequence>MVSYLGYIAHCLSGDNIEIVGYRTFDLDTSTATPTSTAKMSSTRIEAQDKEWHEFKDYMVSFGEDPSLLEECHQEYRKRAKEQQQHPGSQAKGLSGENSSSFLQTLLAGRTYTWTDPGDSSADLEIHRGSQLREFGILTWPPSYSKAPISEEKFFETPSFPTPGHERDPEGLQQNVDPLRSDGEYQEQLSKKS</sequence>
<dbReference type="AlphaFoldDB" id="A0A6A5W0K5"/>
<name>A0A6A5W0K5_9PLEO</name>
<keyword evidence="3" id="KW-1185">Reference proteome</keyword>
<accession>A0A6A5W0K5</accession>
<protein>
    <submittedName>
        <fullName evidence="2">Uncharacterized protein</fullName>
    </submittedName>
</protein>
<proteinExistence type="predicted"/>
<reference evidence="2" key="1">
    <citation type="journal article" date="2020" name="Stud. Mycol.">
        <title>101 Dothideomycetes genomes: a test case for predicting lifestyles and emergence of pathogens.</title>
        <authorList>
            <person name="Haridas S."/>
            <person name="Albert R."/>
            <person name="Binder M."/>
            <person name="Bloem J."/>
            <person name="Labutti K."/>
            <person name="Salamov A."/>
            <person name="Andreopoulos B."/>
            <person name="Baker S."/>
            <person name="Barry K."/>
            <person name="Bills G."/>
            <person name="Bluhm B."/>
            <person name="Cannon C."/>
            <person name="Castanera R."/>
            <person name="Culley D."/>
            <person name="Daum C."/>
            <person name="Ezra D."/>
            <person name="Gonzalez J."/>
            <person name="Henrissat B."/>
            <person name="Kuo A."/>
            <person name="Liang C."/>
            <person name="Lipzen A."/>
            <person name="Lutzoni F."/>
            <person name="Magnuson J."/>
            <person name="Mondo S."/>
            <person name="Nolan M."/>
            <person name="Ohm R."/>
            <person name="Pangilinan J."/>
            <person name="Park H.-J."/>
            <person name="Ramirez L."/>
            <person name="Alfaro M."/>
            <person name="Sun H."/>
            <person name="Tritt A."/>
            <person name="Yoshinaga Y."/>
            <person name="Zwiers L.-H."/>
            <person name="Turgeon B."/>
            <person name="Goodwin S."/>
            <person name="Spatafora J."/>
            <person name="Crous P."/>
            <person name="Grigoriev I."/>
        </authorList>
    </citation>
    <scope>NUCLEOTIDE SEQUENCE</scope>
    <source>
        <strain evidence="2">CBS 123094</strain>
    </source>
</reference>
<feature type="region of interest" description="Disordered" evidence="1">
    <location>
        <begin position="77"/>
        <end position="98"/>
    </location>
</feature>
<gene>
    <name evidence="2" type="ORF">P154DRAFT_540988</name>
</gene>
<evidence type="ECO:0000256" key="1">
    <source>
        <dbReference type="SAM" id="MobiDB-lite"/>
    </source>
</evidence>
<dbReference type="Proteomes" id="UP000799779">
    <property type="component" value="Unassembled WGS sequence"/>
</dbReference>
<feature type="region of interest" description="Disordered" evidence="1">
    <location>
        <begin position="155"/>
        <end position="193"/>
    </location>
</feature>
<dbReference type="EMBL" id="ML977827">
    <property type="protein sequence ID" value="KAF1992725.1"/>
    <property type="molecule type" value="Genomic_DNA"/>
</dbReference>
<evidence type="ECO:0000313" key="3">
    <source>
        <dbReference type="Proteomes" id="UP000799779"/>
    </source>
</evidence>
<evidence type="ECO:0000313" key="2">
    <source>
        <dbReference type="EMBL" id="KAF1992725.1"/>
    </source>
</evidence>
<organism evidence="2 3">
    <name type="scientific">Amniculicola lignicola CBS 123094</name>
    <dbReference type="NCBI Taxonomy" id="1392246"/>
    <lineage>
        <taxon>Eukaryota</taxon>
        <taxon>Fungi</taxon>
        <taxon>Dikarya</taxon>
        <taxon>Ascomycota</taxon>
        <taxon>Pezizomycotina</taxon>
        <taxon>Dothideomycetes</taxon>
        <taxon>Pleosporomycetidae</taxon>
        <taxon>Pleosporales</taxon>
        <taxon>Amniculicolaceae</taxon>
        <taxon>Amniculicola</taxon>
    </lineage>
</organism>